<feature type="non-terminal residue" evidence="3">
    <location>
        <position position="337"/>
    </location>
</feature>
<comment type="similarity">
    <text evidence="1">Belongs to the FAM154 family.</text>
</comment>
<accession>A0A812MNV1</accession>
<gene>
    <name evidence="3" type="ORF">SPIL2461_LOCUS6133</name>
</gene>
<keyword evidence="4" id="KW-1185">Reference proteome</keyword>
<dbReference type="InterPro" id="IPR033336">
    <property type="entry name" value="SAXO1/2"/>
</dbReference>
<dbReference type="PANTHER" id="PTHR31516:SF17">
    <property type="entry name" value="STABILIZER OF AXONEMAL MICROTUBULES 2"/>
    <property type="match status" value="1"/>
</dbReference>
<sequence>MRAHYQAPPAEALRTALCDSGVRPSDSQNAVVQTLEFSGESTTHRDFQPHLLPMLLGAQSAHRADKDVKDLDKSAVPFKGESSMRAHYQAPPAEAFLRQTAHLPAQMHSDTLSQARFEGQSTAHSDYQAHALRSCQPMRPAHVSFDPKVRVPFEGESSMRAHYRAPSLEALRSAAYQQPGASMRGTLQCPKFEGESTSHRDFQPPPLQALLQHVAKEEGALTSAPIPFEGESSMRAHYHAPPVSQPTSSQDRPPVETLLQLLSSSERQHGDVTSDAAGQAEPTTGIKVPSLDKLRAILHEAEACCTPDQDVSQTWGGEIPAGQQDVRVAFMASVPFL</sequence>
<reference evidence="3" key="1">
    <citation type="submission" date="2021-02" db="EMBL/GenBank/DDBJ databases">
        <authorList>
            <person name="Dougan E. K."/>
            <person name="Rhodes N."/>
            <person name="Thang M."/>
            <person name="Chan C."/>
        </authorList>
    </citation>
    <scope>NUCLEOTIDE SEQUENCE</scope>
</reference>
<dbReference type="GO" id="GO:0008017">
    <property type="term" value="F:microtubule binding"/>
    <property type="evidence" value="ECO:0007669"/>
    <property type="project" value="InterPro"/>
</dbReference>
<dbReference type="EMBL" id="CAJNIZ010009045">
    <property type="protein sequence ID" value="CAE7275479.1"/>
    <property type="molecule type" value="Genomic_DNA"/>
</dbReference>
<name>A0A812MNV1_SYMPI</name>
<evidence type="ECO:0000256" key="1">
    <source>
        <dbReference type="ARBA" id="ARBA00008738"/>
    </source>
</evidence>
<comment type="caution">
    <text evidence="3">The sequence shown here is derived from an EMBL/GenBank/DDBJ whole genome shotgun (WGS) entry which is preliminary data.</text>
</comment>
<evidence type="ECO:0000256" key="2">
    <source>
        <dbReference type="SAM" id="MobiDB-lite"/>
    </source>
</evidence>
<dbReference type="AlphaFoldDB" id="A0A812MNV1"/>
<feature type="region of interest" description="Disordered" evidence="2">
    <location>
        <begin position="265"/>
        <end position="285"/>
    </location>
</feature>
<dbReference type="Proteomes" id="UP000649617">
    <property type="component" value="Unassembled WGS sequence"/>
</dbReference>
<evidence type="ECO:0000313" key="4">
    <source>
        <dbReference type="Proteomes" id="UP000649617"/>
    </source>
</evidence>
<dbReference type="PANTHER" id="PTHR31516">
    <property type="entry name" value="STABILIZER OF AXONEMAL MICROTUBULES 2"/>
    <property type="match status" value="1"/>
</dbReference>
<dbReference type="GO" id="GO:0005856">
    <property type="term" value="C:cytoskeleton"/>
    <property type="evidence" value="ECO:0007669"/>
    <property type="project" value="TreeGrafter"/>
</dbReference>
<proteinExistence type="inferred from homology"/>
<evidence type="ECO:0000313" key="3">
    <source>
        <dbReference type="EMBL" id="CAE7275479.1"/>
    </source>
</evidence>
<dbReference type="OrthoDB" id="10267887at2759"/>
<protein>
    <submittedName>
        <fullName evidence="3">Uncharacterized protein</fullName>
    </submittedName>
</protein>
<organism evidence="3 4">
    <name type="scientific">Symbiodinium pilosum</name>
    <name type="common">Dinoflagellate</name>
    <dbReference type="NCBI Taxonomy" id="2952"/>
    <lineage>
        <taxon>Eukaryota</taxon>
        <taxon>Sar</taxon>
        <taxon>Alveolata</taxon>
        <taxon>Dinophyceae</taxon>
        <taxon>Suessiales</taxon>
        <taxon>Symbiodiniaceae</taxon>
        <taxon>Symbiodinium</taxon>
    </lineage>
</organism>